<comment type="caution">
    <text evidence="3">The sequence shown here is derived from an EMBL/GenBank/DDBJ whole genome shotgun (WGS) entry which is preliminary data.</text>
</comment>
<protein>
    <recommendedName>
        <fullName evidence="2">Class II aldolase/adducin N-terminal domain-containing protein</fullName>
    </recommendedName>
</protein>
<reference evidence="3 4" key="1">
    <citation type="journal article" date="2020" name="Insects">
        <title>Bacteria Belonging to Pseudomonas typographi sp. nov. from the Bark Beetle Ips typographus Have Genomic Potential to Aid in the Host Ecology.</title>
        <authorList>
            <person name="Peral-Aranega E."/>
            <person name="Saati-Santamaria Z."/>
            <person name="Kolarik M."/>
            <person name="Rivas R."/>
            <person name="Garcia-Fraile P."/>
        </authorList>
    </citation>
    <scope>NUCLEOTIDE SEQUENCE [LARGE SCALE GENOMIC DNA]</scope>
    <source>
        <strain evidence="3 4">CA3A</strain>
    </source>
</reference>
<comment type="similarity">
    <text evidence="1">Belongs to the aldolase class II family.</text>
</comment>
<sequence>MIATHYDPEEWQLRVQLAATFRMVAQLDWHEGVANHFSVALSEDGQRFLLNPKWRHFARMRASDLLSLDARDTEVMHRPDAPDPTAWSIHGTLHARLPQLRCLLHLHTPYATALSCLADPRIKAIDQTTARFHRRVVIDQHYNGMADAADEGLRLSRLLAQQPILLMGNHGVLVAGQSIAEAFDTIYHLERACRTLTLAYATGQPLRELPDGVAEQTARDWERFTESGFAHFDEARHLLGDPLDYAS</sequence>
<keyword evidence="4" id="KW-1185">Reference proteome</keyword>
<dbReference type="InterPro" id="IPR051017">
    <property type="entry name" value="Aldolase-II_Adducin_sf"/>
</dbReference>
<dbReference type="SMART" id="SM01007">
    <property type="entry name" value="Aldolase_II"/>
    <property type="match status" value="1"/>
</dbReference>
<accession>A0ABR7Z309</accession>
<name>A0ABR7Z309_9PSED</name>
<evidence type="ECO:0000259" key="2">
    <source>
        <dbReference type="SMART" id="SM01007"/>
    </source>
</evidence>
<dbReference type="NCBIfam" id="NF005689">
    <property type="entry name" value="PRK07490.1"/>
    <property type="match status" value="1"/>
</dbReference>
<dbReference type="PANTHER" id="PTHR10672">
    <property type="entry name" value="ADDUCIN"/>
    <property type="match status" value="1"/>
</dbReference>
<evidence type="ECO:0000256" key="1">
    <source>
        <dbReference type="ARBA" id="ARBA00037961"/>
    </source>
</evidence>
<gene>
    <name evidence="3" type="ORF">HAQ05_14370</name>
</gene>
<dbReference type="SUPFAM" id="SSF53639">
    <property type="entry name" value="AraD/HMP-PK domain-like"/>
    <property type="match status" value="1"/>
</dbReference>
<dbReference type="PANTHER" id="PTHR10672:SF21">
    <property type="entry name" value="CLASS II ALDOLASE_ADDUCIN N-TERMINAL DOMAIN-CONTAINING PROTEIN"/>
    <property type="match status" value="1"/>
</dbReference>
<dbReference type="Pfam" id="PF00596">
    <property type="entry name" value="Aldolase_II"/>
    <property type="match status" value="1"/>
</dbReference>
<organism evidence="3 4">
    <name type="scientific">Pseudomonas typographi</name>
    <dbReference type="NCBI Taxonomy" id="2715964"/>
    <lineage>
        <taxon>Bacteria</taxon>
        <taxon>Pseudomonadati</taxon>
        <taxon>Pseudomonadota</taxon>
        <taxon>Gammaproteobacteria</taxon>
        <taxon>Pseudomonadales</taxon>
        <taxon>Pseudomonadaceae</taxon>
        <taxon>Pseudomonas</taxon>
    </lineage>
</organism>
<dbReference type="Proteomes" id="UP000805841">
    <property type="component" value="Unassembled WGS sequence"/>
</dbReference>
<evidence type="ECO:0000313" key="3">
    <source>
        <dbReference type="EMBL" id="MBD1599878.1"/>
    </source>
</evidence>
<dbReference type="Gene3D" id="3.40.225.10">
    <property type="entry name" value="Class II aldolase/adducin N-terminal domain"/>
    <property type="match status" value="1"/>
</dbReference>
<proteinExistence type="inferred from homology"/>
<evidence type="ECO:0000313" key="4">
    <source>
        <dbReference type="Proteomes" id="UP000805841"/>
    </source>
</evidence>
<dbReference type="InterPro" id="IPR036409">
    <property type="entry name" value="Aldolase_II/adducin_N_sf"/>
</dbReference>
<feature type="domain" description="Class II aldolase/adducin N-terminal" evidence="2">
    <location>
        <begin position="15"/>
        <end position="197"/>
    </location>
</feature>
<dbReference type="RefSeq" id="WP_190421707.1">
    <property type="nucleotide sequence ID" value="NZ_JAAOCA010000017.1"/>
</dbReference>
<dbReference type="InterPro" id="IPR001303">
    <property type="entry name" value="Aldolase_II/adducin_N"/>
</dbReference>
<dbReference type="EMBL" id="JAAOCA010000017">
    <property type="protein sequence ID" value="MBD1599878.1"/>
    <property type="molecule type" value="Genomic_DNA"/>
</dbReference>